<organism evidence="2 3">
    <name type="scientific">Podarcis lilfordi</name>
    <name type="common">Lilford's wall lizard</name>
    <dbReference type="NCBI Taxonomy" id="74358"/>
    <lineage>
        <taxon>Eukaryota</taxon>
        <taxon>Metazoa</taxon>
        <taxon>Chordata</taxon>
        <taxon>Craniata</taxon>
        <taxon>Vertebrata</taxon>
        <taxon>Euteleostomi</taxon>
        <taxon>Lepidosauria</taxon>
        <taxon>Squamata</taxon>
        <taxon>Bifurcata</taxon>
        <taxon>Unidentata</taxon>
        <taxon>Episquamata</taxon>
        <taxon>Laterata</taxon>
        <taxon>Lacertibaenia</taxon>
        <taxon>Lacertidae</taxon>
        <taxon>Podarcis</taxon>
    </lineage>
</organism>
<name>A0AA35KVY1_9SAUR</name>
<evidence type="ECO:0000313" key="2">
    <source>
        <dbReference type="EMBL" id="CAI5785267.1"/>
    </source>
</evidence>
<protein>
    <submittedName>
        <fullName evidence="2">Uncharacterized protein</fullName>
    </submittedName>
</protein>
<keyword evidence="1" id="KW-1133">Transmembrane helix</keyword>
<dbReference type="EMBL" id="OX395135">
    <property type="protein sequence ID" value="CAI5785267.1"/>
    <property type="molecule type" value="Genomic_DNA"/>
</dbReference>
<accession>A0AA35KVY1</accession>
<keyword evidence="3" id="KW-1185">Reference proteome</keyword>
<dbReference type="AlphaFoldDB" id="A0AA35KVY1"/>
<keyword evidence="1" id="KW-0472">Membrane</keyword>
<gene>
    <name evidence="2" type="ORF">PODLI_1B008210</name>
</gene>
<sequence>MHASRRIHCLRAHRPKPAATTGEAVQNSCGCKQRCRNEQTAVGTLYTLIVMVILIAIWGVWARKDF</sequence>
<reference evidence="2" key="1">
    <citation type="submission" date="2022-12" db="EMBL/GenBank/DDBJ databases">
        <authorList>
            <person name="Alioto T."/>
            <person name="Alioto T."/>
            <person name="Gomez Garrido J."/>
        </authorList>
    </citation>
    <scope>NUCLEOTIDE SEQUENCE</scope>
</reference>
<dbReference type="Proteomes" id="UP001178461">
    <property type="component" value="Chromosome 10"/>
</dbReference>
<evidence type="ECO:0000313" key="3">
    <source>
        <dbReference type="Proteomes" id="UP001178461"/>
    </source>
</evidence>
<keyword evidence="1" id="KW-0812">Transmembrane</keyword>
<proteinExistence type="predicted"/>
<evidence type="ECO:0000256" key="1">
    <source>
        <dbReference type="SAM" id="Phobius"/>
    </source>
</evidence>
<feature type="transmembrane region" description="Helical" evidence="1">
    <location>
        <begin position="42"/>
        <end position="61"/>
    </location>
</feature>